<comment type="caution">
    <text evidence="18">The sequence shown here is derived from an EMBL/GenBank/DDBJ whole genome shotgun (WGS) entry which is preliminary data.</text>
</comment>
<feature type="binding site" evidence="14">
    <location>
        <position position="225"/>
    </location>
    <ligand>
        <name>substrate</name>
    </ligand>
</feature>
<dbReference type="Gene3D" id="3.40.710.10">
    <property type="entry name" value="DD-peptidase/beta-lactamase superfamily"/>
    <property type="match status" value="1"/>
</dbReference>
<dbReference type="SMART" id="SM00936">
    <property type="entry name" value="PBP5_C"/>
    <property type="match status" value="1"/>
</dbReference>
<keyword evidence="16" id="KW-1133">Transmembrane helix</keyword>
<dbReference type="Pfam" id="PF00768">
    <property type="entry name" value="Peptidase_S11"/>
    <property type="match status" value="1"/>
</dbReference>
<comment type="similarity">
    <text evidence="3 15">Belongs to the peptidase S11 family.</text>
</comment>
<keyword evidence="11" id="KW-0961">Cell wall biogenesis/degradation</keyword>
<evidence type="ECO:0000256" key="13">
    <source>
        <dbReference type="PIRSR" id="PIRSR618044-1"/>
    </source>
</evidence>
<comment type="pathway">
    <text evidence="2">Cell wall biogenesis; peptidoglycan biosynthesis.</text>
</comment>
<dbReference type="PANTHER" id="PTHR21581">
    <property type="entry name" value="D-ALANYL-D-ALANINE CARBOXYPEPTIDASE"/>
    <property type="match status" value="1"/>
</dbReference>
<dbReference type="SUPFAM" id="SSF56601">
    <property type="entry name" value="beta-lactamase/transpeptidase-like"/>
    <property type="match status" value="1"/>
</dbReference>
<keyword evidence="8" id="KW-0378">Hydrolase</keyword>
<dbReference type="OrthoDB" id="9791132at2"/>
<keyword evidence="10" id="KW-0573">Peptidoglycan synthesis</keyword>
<evidence type="ECO:0000256" key="2">
    <source>
        <dbReference type="ARBA" id="ARBA00004752"/>
    </source>
</evidence>
<evidence type="ECO:0000313" key="18">
    <source>
        <dbReference type="EMBL" id="EYE88482.1"/>
    </source>
</evidence>
<dbReference type="GO" id="GO:0071555">
    <property type="term" value="P:cell wall organization"/>
    <property type="evidence" value="ECO:0007669"/>
    <property type="project" value="UniProtKB-KW"/>
</dbReference>
<evidence type="ECO:0000256" key="5">
    <source>
        <dbReference type="ARBA" id="ARBA00022645"/>
    </source>
</evidence>
<accession>A0A017RUY2</accession>
<evidence type="ECO:0000256" key="11">
    <source>
        <dbReference type="ARBA" id="ARBA00023316"/>
    </source>
</evidence>
<dbReference type="GO" id="GO:0008360">
    <property type="term" value="P:regulation of cell shape"/>
    <property type="evidence" value="ECO:0007669"/>
    <property type="project" value="UniProtKB-KW"/>
</dbReference>
<dbReference type="InterPro" id="IPR012338">
    <property type="entry name" value="Beta-lactam/transpept-like"/>
</dbReference>
<dbReference type="SUPFAM" id="SSF69189">
    <property type="entry name" value="Penicillin-binding protein associated domain"/>
    <property type="match status" value="1"/>
</dbReference>
<dbReference type="InterPro" id="IPR001967">
    <property type="entry name" value="Peptidase_S11_N"/>
</dbReference>
<protein>
    <recommendedName>
        <fullName evidence="4">serine-type D-Ala-D-Ala carboxypeptidase</fullName>
        <ecNumber evidence="4">3.4.16.4</ecNumber>
    </recommendedName>
</protein>
<comment type="catalytic activity">
    <reaction evidence="12">
        <text>Preferential cleavage: (Ac)2-L-Lys-D-Ala-|-D-Ala. Also transpeptidation of peptidyl-alanyl moieties that are N-acyl substituents of D-alanine.</text>
        <dbReference type="EC" id="3.4.16.4"/>
    </reaction>
</comment>
<dbReference type="EMBL" id="AZQP01000020">
    <property type="protein sequence ID" value="EYE88482.1"/>
    <property type="molecule type" value="Genomic_DNA"/>
</dbReference>
<evidence type="ECO:0000256" key="12">
    <source>
        <dbReference type="ARBA" id="ARBA00034000"/>
    </source>
</evidence>
<dbReference type="InterPro" id="IPR015956">
    <property type="entry name" value="Peniciliin-bd_prot_C_sf"/>
</dbReference>
<evidence type="ECO:0000259" key="17">
    <source>
        <dbReference type="SMART" id="SM00936"/>
    </source>
</evidence>
<keyword evidence="9" id="KW-0133">Cell shape</keyword>
<evidence type="ECO:0000256" key="10">
    <source>
        <dbReference type="ARBA" id="ARBA00022984"/>
    </source>
</evidence>
<dbReference type="GO" id="GO:0006508">
    <property type="term" value="P:proteolysis"/>
    <property type="evidence" value="ECO:0007669"/>
    <property type="project" value="UniProtKB-KW"/>
</dbReference>
<feature type="active site" description="Acyl-ester intermediate" evidence="13">
    <location>
        <position position="58"/>
    </location>
</feature>
<dbReference type="Pfam" id="PF07943">
    <property type="entry name" value="PBP5_C"/>
    <property type="match status" value="1"/>
</dbReference>
<name>A0A017RUY2_9CLOT</name>
<keyword evidence="5" id="KW-0121">Carboxypeptidase</keyword>
<dbReference type="PANTHER" id="PTHR21581:SF33">
    <property type="entry name" value="D-ALANYL-D-ALANINE CARBOXYPEPTIDASE DACB"/>
    <property type="match status" value="1"/>
</dbReference>
<dbReference type="InterPro" id="IPR018044">
    <property type="entry name" value="Peptidase_S11"/>
</dbReference>
<dbReference type="Gene3D" id="2.60.410.10">
    <property type="entry name" value="D-Ala-D-Ala carboxypeptidase, C-terminal domain"/>
    <property type="match status" value="1"/>
</dbReference>
<evidence type="ECO:0000256" key="8">
    <source>
        <dbReference type="ARBA" id="ARBA00022801"/>
    </source>
</evidence>
<feature type="transmembrane region" description="Helical" evidence="16">
    <location>
        <begin position="378"/>
        <end position="397"/>
    </location>
</feature>
<proteinExistence type="inferred from homology"/>
<reference evidence="18 19" key="1">
    <citation type="journal article" date="2014" name="Genome Announc.">
        <title>Draft Genome Sequence of Fervidicella metallireducens Strain AeBT, an Iron-Reducing Thermoanaerobe from the Great Artesian Basin.</title>
        <authorList>
            <person name="Patel B.K."/>
        </authorList>
    </citation>
    <scope>NUCLEOTIDE SEQUENCE [LARGE SCALE GENOMIC DNA]</scope>
    <source>
        <strain evidence="18 19">AeB</strain>
    </source>
</reference>
<dbReference type="PRINTS" id="PR00725">
    <property type="entry name" value="DADACBPTASE1"/>
</dbReference>
<dbReference type="RefSeq" id="WP_035379679.1">
    <property type="nucleotide sequence ID" value="NZ_AZQP01000020.1"/>
</dbReference>
<keyword evidence="19" id="KW-1185">Reference proteome</keyword>
<feature type="active site" description="Proton acceptor" evidence="13">
    <location>
        <position position="61"/>
    </location>
</feature>
<dbReference type="AlphaFoldDB" id="A0A017RUY2"/>
<organism evidence="18 19">
    <name type="scientific">Fervidicella metallireducens AeB</name>
    <dbReference type="NCBI Taxonomy" id="1403537"/>
    <lineage>
        <taxon>Bacteria</taxon>
        <taxon>Bacillati</taxon>
        <taxon>Bacillota</taxon>
        <taxon>Clostridia</taxon>
        <taxon>Eubacteriales</taxon>
        <taxon>Clostridiaceae</taxon>
        <taxon>Fervidicella</taxon>
    </lineage>
</organism>
<evidence type="ECO:0000256" key="7">
    <source>
        <dbReference type="ARBA" id="ARBA00022729"/>
    </source>
</evidence>
<feature type="active site" evidence="13">
    <location>
        <position position="113"/>
    </location>
</feature>
<keyword evidence="16" id="KW-0812">Transmembrane</keyword>
<evidence type="ECO:0000256" key="14">
    <source>
        <dbReference type="PIRSR" id="PIRSR618044-2"/>
    </source>
</evidence>
<gene>
    <name evidence="18" type="ORF">Q428_07820</name>
</gene>
<evidence type="ECO:0000256" key="6">
    <source>
        <dbReference type="ARBA" id="ARBA00022670"/>
    </source>
</evidence>
<dbReference type="EC" id="3.4.16.4" evidence="4"/>
<dbReference type="Proteomes" id="UP000019681">
    <property type="component" value="Unassembled WGS sequence"/>
</dbReference>
<evidence type="ECO:0000256" key="3">
    <source>
        <dbReference type="ARBA" id="ARBA00007164"/>
    </source>
</evidence>
<feature type="domain" description="Peptidase S11 D-Ala-D-Ala carboxypeptidase A C-terminal" evidence="17">
    <location>
        <begin position="273"/>
        <end position="359"/>
    </location>
</feature>
<dbReference type="InterPro" id="IPR012907">
    <property type="entry name" value="Peptidase_S11_C"/>
</dbReference>
<keyword evidence="7" id="KW-0732">Signal</keyword>
<evidence type="ECO:0000256" key="1">
    <source>
        <dbReference type="ARBA" id="ARBA00003217"/>
    </source>
</evidence>
<evidence type="ECO:0000256" key="4">
    <source>
        <dbReference type="ARBA" id="ARBA00012448"/>
    </source>
</evidence>
<dbReference type="UniPathway" id="UPA00219"/>
<evidence type="ECO:0000256" key="15">
    <source>
        <dbReference type="RuleBase" id="RU004016"/>
    </source>
</evidence>
<evidence type="ECO:0000256" key="9">
    <source>
        <dbReference type="ARBA" id="ARBA00022960"/>
    </source>
</evidence>
<evidence type="ECO:0000256" key="16">
    <source>
        <dbReference type="SAM" id="Phobius"/>
    </source>
</evidence>
<keyword evidence="6" id="KW-0645">Protease</keyword>
<keyword evidence="16" id="KW-0472">Membrane</keyword>
<sequence length="409" mass="46627">MKKYLIIFMIIIFISLYPHKSYADEIPVISGEGAIVMDLNSSEILYQKNMNTPYAPASTTKIMTALLTLEKCNLNDKVIVGKKPPFEDGSKIYLFEGEEITVKDLLYALLLNSANDAALALAEHISGSKEAFALLMNQRAKDLGCKNTNFVNPNGLYEENHYTTAYDLSLITKEALKNKIFNEIIKTQSYVIQPTNKQSEKRYLHNQNRLIFNPRYKYSGADGVKTGYTTKSKHTFVGSATQGDRRIVVVILYSKEKVWSDVKKLMDYGFKNYENIKLISKDEVLTNLSISNENVPVISSEDLFVTFPTGKKPVINKQLTLNNNLNSIKKGSIVGYVHITVNNEKDFKVPLIASTDANYPESLFTKSSSVTKNMLIRYKWKFIVFVILFLFLIRGLLIKFKRYYKILDR</sequence>
<dbReference type="GO" id="GO:0009002">
    <property type="term" value="F:serine-type D-Ala-D-Ala carboxypeptidase activity"/>
    <property type="evidence" value="ECO:0007669"/>
    <property type="project" value="UniProtKB-EC"/>
</dbReference>
<dbReference type="GO" id="GO:0009252">
    <property type="term" value="P:peptidoglycan biosynthetic process"/>
    <property type="evidence" value="ECO:0007669"/>
    <property type="project" value="UniProtKB-UniPathway"/>
</dbReference>
<evidence type="ECO:0000313" key="19">
    <source>
        <dbReference type="Proteomes" id="UP000019681"/>
    </source>
</evidence>
<comment type="function">
    <text evidence="1">Removes C-terminal D-alanyl residues from sugar-peptide cell wall precursors.</text>
</comment>
<dbReference type="InterPro" id="IPR037167">
    <property type="entry name" value="Peptidase_S11_C_sf"/>
</dbReference>
<dbReference type="STRING" id="1403537.Q428_07820"/>